<evidence type="ECO:0000313" key="8">
    <source>
        <dbReference type="Proteomes" id="UP000275846"/>
    </source>
</evidence>
<feature type="disulfide bond" evidence="4">
    <location>
        <begin position="60"/>
        <end position="87"/>
    </location>
</feature>
<dbReference type="SMART" id="SM00032">
    <property type="entry name" value="CCP"/>
    <property type="match status" value="2"/>
</dbReference>
<accession>A0A3P7BW91</accession>
<keyword evidence="5" id="KW-0472">Membrane</keyword>
<keyword evidence="5" id="KW-0812">Transmembrane</keyword>
<keyword evidence="5" id="KW-1133">Transmembrane helix</keyword>
<dbReference type="Pfam" id="PF00084">
    <property type="entry name" value="Sushi"/>
    <property type="match status" value="2"/>
</dbReference>
<dbReference type="Gene3D" id="2.10.70.10">
    <property type="entry name" value="Complement Module, domain 1"/>
    <property type="match status" value="2"/>
</dbReference>
<keyword evidence="8" id="KW-1185">Reference proteome</keyword>
<proteinExistence type="predicted"/>
<dbReference type="AlphaFoldDB" id="A0A3P7BW91"/>
<evidence type="ECO:0000256" key="4">
    <source>
        <dbReference type="PROSITE-ProRule" id="PRU00302"/>
    </source>
</evidence>
<dbReference type="EMBL" id="UYSU01000181">
    <property type="protein sequence ID" value="VDL85378.1"/>
    <property type="molecule type" value="Genomic_DNA"/>
</dbReference>
<feature type="domain" description="Sushi" evidence="6">
    <location>
        <begin position="147"/>
        <end position="217"/>
    </location>
</feature>
<keyword evidence="4" id="KW-0768">Sushi</keyword>
<comment type="caution">
    <text evidence="4">Lacks conserved residue(s) required for the propagation of feature annotation.</text>
</comment>
<keyword evidence="2" id="KW-0677">Repeat</keyword>
<dbReference type="Proteomes" id="UP000275846">
    <property type="component" value="Unassembled WGS sequence"/>
</dbReference>
<feature type="domain" description="Sushi" evidence="6">
    <location>
        <begin position="32"/>
        <end position="89"/>
    </location>
</feature>
<dbReference type="SUPFAM" id="SSF57535">
    <property type="entry name" value="Complement control module/SCR domain"/>
    <property type="match status" value="2"/>
</dbReference>
<dbReference type="CDD" id="cd00033">
    <property type="entry name" value="CCP"/>
    <property type="match status" value="1"/>
</dbReference>
<dbReference type="PANTHER" id="PTHR45656">
    <property type="entry name" value="PROTEIN CBR-CLEC-78"/>
    <property type="match status" value="1"/>
</dbReference>
<name>A0A3P7BW91_SCHSO</name>
<dbReference type="InterPro" id="IPR051277">
    <property type="entry name" value="SEZ6_CSMD_C4BPB_Regulators"/>
</dbReference>
<keyword evidence="1" id="KW-0732">Signal</keyword>
<evidence type="ECO:0000256" key="5">
    <source>
        <dbReference type="SAM" id="Phobius"/>
    </source>
</evidence>
<dbReference type="InterPro" id="IPR000436">
    <property type="entry name" value="Sushi_SCR_CCP_dom"/>
</dbReference>
<evidence type="ECO:0000256" key="2">
    <source>
        <dbReference type="ARBA" id="ARBA00022737"/>
    </source>
</evidence>
<sequence length="232" mass="27091">MFLWNILSSCLSQHDICSCVLQAYLLYLCIGARCPPPYLPSNGFVSFRDSKVGDMAEYTCAPGFTVMGPRKRHCLGTLQWSGPEPICTNQTDCKKNNFRYFYFHDLLSVLYDLWSFFCKLIILYYLFKTMQKYKGVFYGEPYCVPYDDCFSPPYIQNAIVLEHTKFGEDSSQERNDYRTGDSITMTCRSGFEDPARKYTTVLCVGNQWKYEKLDCQRKRLVNFEQQTNYMNG</sequence>
<keyword evidence="3 4" id="KW-1015">Disulfide bond</keyword>
<dbReference type="PROSITE" id="PS50923">
    <property type="entry name" value="SUSHI"/>
    <property type="match status" value="2"/>
</dbReference>
<feature type="transmembrane region" description="Helical" evidence="5">
    <location>
        <begin position="106"/>
        <end position="127"/>
    </location>
</feature>
<evidence type="ECO:0000259" key="6">
    <source>
        <dbReference type="PROSITE" id="PS50923"/>
    </source>
</evidence>
<dbReference type="InterPro" id="IPR035976">
    <property type="entry name" value="Sushi/SCR/CCP_sf"/>
</dbReference>
<dbReference type="STRING" id="70667.A0A3P7BW91"/>
<dbReference type="PANTHER" id="PTHR45656:SF4">
    <property type="entry name" value="PROTEIN CBR-CLEC-78"/>
    <property type="match status" value="1"/>
</dbReference>
<evidence type="ECO:0000256" key="3">
    <source>
        <dbReference type="ARBA" id="ARBA00023157"/>
    </source>
</evidence>
<organism evidence="7 8">
    <name type="scientific">Schistocephalus solidus</name>
    <name type="common">Tapeworm</name>
    <dbReference type="NCBI Taxonomy" id="70667"/>
    <lineage>
        <taxon>Eukaryota</taxon>
        <taxon>Metazoa</taxon>
        <taxon>Spiralia</taxon>
        <taxon>Lophotrochozoa</taxon>
        <taxon>Platyhelminthes</taxon>
        <taxon>Cestoda</taxon>
        <taxon>Eucestoda</taxon>
        <taxon>Diphyllobothriidea</taxon>
        <taxon>Diphyllobothriidae</taxon>
        <taxon>Schistocephalus</taxon>
    </lineage>
</organism>
<evidence type="ECO:0000313" key="7">
    <source>
        <dbReference type="EMBL" id="VDL85378.1"/>
    </source>
</evidence>
<gene>
    <name evidence="7" type="ORF">SSLN_LOCUS293</name>
</gene>
<reference evidence="7 8" key="1">
    <citation type="submission" date="2018-11" db="EMBL/GenBank/DDBJ databases">
        <authorList>
            <consortium name="Pathogen Informatics"/>
        </authorList>
    </citation>
    <scope>NUCLEOTIDE SEQUENCE [LARGE SCALE GENOMIC DNA]</scope>
    <source>
        <strain evidence="7 8">NST_G2</strain>
    </source>
</reference>
<evidence type="ECO:0000256" key="1">
    <source>
        <dbReference type="ARBA" id="ARBA00022729"/>
    </source>
</evidence>
<protein>
    <recommendedName>
        <fullName evidence="6">Sushi domain-containing protein</fullName>
    </recommendedName>
</protein>
<dbReference type="OrthoDB" id="9991441at2759"/>